<keyword evidence="2" id="KW-1185">Reference proteome</keyword>
<organism evidence="1 2">
    <name type="scientific">Ogataea philodendri</name>
    <dbReference type="NCBI Taxonomy" id="1378263"/>
    <lineage>
        <taxon>Eukaryota</taxon>
        <taxon>Fungi</taxon>
        <taxon>Dikarya</taxon>
        <taxon>Ascomycota</taxon>
        <taxon>Saccharomycotina</taxon>
        <taxon>Pichiomycetes</taxon>
        <taxon>Pichiales</taxon>
        <taxon>Pichiaceae</taxon>
        <taxon>Ogataea</taxon>
    </lineage>
</organism>
<reference evidence="1" key="1">
    <citation type="journal article" date="2021" name="Open Biol.">
        <title>Shared evolutionary footprints suggest mitochondrial oxidative damage underlies multiple complex I losses in fungi.</title>
        <authorList>
            <person name="Schikora-Tamarit M.A."/>
            <person name="Marcet-Houben M."/>
            <person name="Nosek J."/>
            <person name="Gabaldon T."/>
        </authorList>
    </citation>
    <scope>NUCLEOTIDE SEQUENCE</scope>
    <source>
        <strain evidence="1">CBS6075</strain>
    </source>
</reference>
<dbReference type="Proteomes" id="UP000769157">
    <property type="component" value="Unassembled WGS sequence"/>
</dbReference>
<evidence type="ECO:0000313" key="1">
    <source>
        <dbReference type="EMBL" id="KAH3662469.1"/>
    </source>
</evidence>
<reference evidence="1" key="2">
    <citation type="submission" date="2021-01" db="EMBL/GenBank/DDBJ databases">
        <authorList>
            <person name="Schikora-Tamarit M.A."/>
        </authorList>
    </citation>
    <scope>NUCLEOTIDE SEQUENCE</scope>
    <source>
        <strain evidence="1">CBS6075</strain>
    </source>
</reference>
<sequence>MDQYQSVVSSVCRELVEVVSAKIHIVQVVHESEVVQLHEQIDPQVRKIPSVQSQSGRLLTQTNTVDRQNGQTLDELQVTRHVDKVGLEVCLDHNQHLVVNKFFKLWISVSQRQSTDNSQ</sequence>
<protein>
    <submittedName>
        <fullName evidence="1">Uncharacterized protein</fullName>
    </submittedName>
</protein>
<comment type="caution">
    <text evidence="1">The sequence shown here is derived from an EMBL/GenBank/DDBJ whole genome shotgun (WGS) entry which is preliminary data.</text>
</comment>
<gene>
    <name evidence="1" type="ORF">OGAPHI_005721</name>
</gene>
<dbReference type="GeneID" id="70237685"/>
<proteinExistence type="predicted"/>
<accession>A0A9P8NZS1</accession>
<evidence type="ECO:0000313" key="2">
    <source>
        <dbReference type="Proteomes" id="UP000769157"/>
    </source>
</evidence>
<dbReference type="RefSeq" id="XP_046059558.1">
    <property type="nucleotide sequence ID" value="XM_046206933.1"/>
</dbReference>
<name>A0A9P8NZS1_9ASCO</name>
<dbReference type="EMBL" id="JAEUBE010000378">
    <property type="protein sequence ID" value="KAH3662469.1"/>
    <property type="molecule type" value="Genomic_DNA"/>
</dbReference>
<dbReference type="AlphaFoldDB" id="A0A9P8NZS1"/>